<evidence type="ECO:0000313" key="10">
    <source>
        <dbReference type="EMBL" id="AGW15107.1"/>
    </source>
</evidence>
<evidence type="ECO:0000259" key="8">
    <source>
        <dbReference type="Pfam" id="PF02687"/>
    </source>
</evidence>
<feature type="transmembrane region" description="Helical" evidence="7">
    <location>
        <begin position="247"/>
        <end position="271"/>
    </location>
</feature>
<dbReference type="PATRIC" id="fig|1121448.10.peg.3378"/>
<dbReference type="PANTHER" id="PTHR30572:SF4">
    <property type="entry name" value="ABC TRANSPORTER PERMEASE YTRF"/>
    <property type="match status" value="1"/>
</dbReference>
<keyword evidence="5 7" id="KW-0472">Membrane</keyword>
<keyword evidence="2" id="KW-1003">Cell membrane</keyword>
<sequence length="379" mass="41966">MRQQKRYLGVLLAIALGTGLMIVILTMGDEVKSNLNKDLDLLGGATIIKVFFDEGGADRMDRPEYFREGSSEAVAALPGVNATTLVHMAGGYATNDKHDTEVILFGVDENYWKVNGLGQKAGELFGREAMEKRLRVVVLGEELALRIFGRLDVVGEWVSINRVLYLVVGLLDAGSVADRGKWGYTPLSTMMDFWPNVEPRRMYVRCDTWDDVVPVAERVLQEIRSRQKANHLKVEVAGEAIKHIKRIVWWVELFVYFSIAATLVLGGFGIWNGMMTAVKSRTREIGLKKAMGAEDIDIMKQFMAEAVALSFIAGVLGVGLGYGGVELATWLLKSSAPRELLYLYSLMSIVFTVLLGLGAGFFPALRASRMEVVSAIRYE</sequence>
<dbReference type="InterPro" id="IPR025857">
    <property type="entry name" value="MacB_PCD"/>
</dbReference>
<dbReference type="Pfam" id="PF12704">
    <property type="entry name" value="MacB_PCD"/>
    <property type="match status" value="1"/>
</dbReference>
<evidence type="ECO:0000256" key="6">
    <source>
        <dbReference type="ARBA" id="ARBA00038076"/>
    </source>
</evidence>
<dbReference type="EMBL" id="CP006585">
    <property type="protein sequence ID" value="AGW15107.1"/>
    <property type="molecule type" value="Genomic_DNA"/>
</dbReference>
<feature type="domain" description="MacB-like periplasmic core" evidence="9">
    <location>
        <begin position="11"/>
        <end position="219"/>
    </location>
</feature>
<keyword evidence="4 7" id="KW-1133">Transmembrane helix</keyword>
<gene>
    <name evidence="10" type="ORF">DGI_3427</name>
</gene>
<evidence type="ECO:0000256" key="1">
    <source>
        <dbReference type="ARBA" id="ARBA00004651"/>
    </source>
</evidence>
<feature type="transmembrane region" description="Helical" evidence="7">
    <location>
        <begin position="7"/>
        <end position="27"/>
    </location>
</feature>
<feature type="domain" description="ABC3 transporter permease C-terminal" evidence="8">
    <location>
        <begin position="257"/>
        <end position="371"/>
    </location>
</feature>
<keyword evidence="3 7" id="KW-0812">Transmembrane</keyword>
<evidence type="ECO:0000256" key="7">
    <source>
        <dbReference type="SAM" id="Phobius"/>
    </source>
</evidence>
<accession>T2GGF4</accession>
<dbReference type="InterPro" id="IPR003838">
    <property type="entry name" value="ABC3_permease_C"/>
</dbReference>
<dbReference type="KEGG" id="dgg:DGI_3427"/>
<dbReference type="Pfam" id="PF02687">
    <property type="entry name" value="FtsX"/>
    <property type="match status" value="1"/>
</dbReference>
<evidence type="ECO:0000259" key="9">
    <source>
        <dbReference type="Pfam" id="PF12704"/>
    </source>
</evidence>
<comment type="subcellular location">
    <subcellularLocation>
        <location evidence="1">Cell membrane</location>
        <topology evidence="1">Multi-pass membrane protein</topology>
    </subcellularLocation>
</comment>
<evidence type="ECO:0008006" key="12">
    <source>
        <dbReference type="Google" id="ProtNLM"/>
    </source>
</evidence>
<evidence type="ECO:0000256" key="3">
    <source>
        <dbReference type="ARBA" id="ARBA00022692"/>
    </source>
</evidence>
<feature type="transmembrane region" description="Helical" evidence="7">
    <location>
        <begin position="302"/>
        <end position="322"/>
    </location>
</feature>
<dbReference type="PANTHER" id="PTHR30572">
    <property type="entry name" value="MEMBRANE COMPONENT OF TRANSPORTER-RELATED"/>
    <property type="match status" value="1"/>
</dbReference>
<dbReference type="GO" id="GO:0005886">
    <property type="term" value="C:plasma membrane"/>
    <property type="evidence" value="ECO:0007669"/>
    <property type="project" value="UniProtKB-SubCell"/>
</dbReference>
<reference evidence="10 11" key="1">
    <citation type="journal article" date="2013" name="J. Bacteriol.">
        <title>Roles of HynAB and Ech, the only two hydrogenases found in the model sulfate reducer Desulfovibrio gigas.</title>
        <authorList>
            <person name="Morais-Silva F.O."/>
            <person name="Santos C.I."/>
            <person name="Rodrigues R."/>
            <person name="Pereira I.A."/>
            <person name="Rodrigues-Pousada C."/>
        </authorList>
    </citation>
    <scope>NUCLEOTIDE SEQUENCE [LARGE SCALE GENOMIC DNA]</scope>
    <source>
        <strain evidence="11">ATCC 19364 / DSM 1382 / NCIMB 9332 / VKM B-1759</strain>
    </source>
</reference>
<dbReference type="eggNOG" id="COG0577">
    <property type="taxonomic scope" value="Bacteria"/>
</dbReference>
<dbReference type="Proteomes" id="UP000016587">
    <property type="component" value="Chromosome"/>
</dbReference>
<dbReference type="AlphaFoldDB" id="T2GGF4"/>
<dbReference type="STRING" id="1121448.DGI_3427"/>
<evidence type="ECO:0000256" key="2">
    <source>
        <dbReference type="ARBA" id="ARBA00022475"/>
    </source>
</evidence>
<organism evidence="10 11">
    <name type="scientific">Megalodesulfovibrio gigas (strain ATCC 19364 / DSM 1382 / NCIMB 9332 / VKM B-1759)</name>
    <name type="common">Desulfovibrio gigas</name>
    <dbReference type="NCBI Taxonomy" id="1121448"/>
    <lineage>
        <taxon>Bacteria</taxon>
        <taxon>Pseudomonadati</taxon>
        <taxon>Thermodesulfobacteriota</taxon>
        <taxon>Desulfovibrionia</taxon>
        <taxon>Desulfovibrionales</taxon>
        <taxon>Desulfovibrionaceae</taxon>
        <taxon>Megalodesulfovibrio</taxon>
    </lineage>
</organism>
<keyword evidence="11" id="KW-1185">Reference proteome</keyword>
<dbReference type="GO" id="GO:0022857">
    <property type="term" value="F:transmembrane transporter activity"/>
    <property type="evidence" value="ECO:0007669"/>
    <property type="project" value="TreeGrafter"/>
</dbReference>
<evidence type="ECO:0000313" key="11">
    <source>
        <dbReference type="Proteomes" id="UP000016587"/>
    </source>
</evidence>
<proteinExistence type="inferred from homology"/>
<name>T2GGF4_MEGG1</name>
<reference evidence="11" key="2">
    <citation type="submission" date="2013-07" db="EMBL/GenBank/DDBJ databases">
        <authorList>
            <person name="Morais-Silva F.O."/>
            <person name="Rezende A.M."/>
            <person name="Pimentel C."/>
            <person name="Resende D.M."/>
            <person name="Santos C.I."/>
            <person name="Clemente C."/>
            <person name="de Oliveira L.M."/>
            <person name="da Silva S.M."/>
            <person name="Costa D.A."/>
            <person name="Varela-Raposo A."/>
            <person name="Horacio E.C.A."/>
            <person name="Matos M."/>
            <person name="Flores O."/>
            <person name="Ruiz J.C."/>
            <person name="Rodrigues-Pousada C."/>
        </authorList>
    </citation>
    <scope>NUCLEOTIDE SEQUENCE [LARGE SCALE GENOMIC DNA]</scope>
    <source>
        <strain evidence="11">ATCC 19364 / DSM 1382 / NCIMB 9332 / VKM B-1759</strain>
    </source>
</reference>
<evidence type="ECO:0000256" key="5">
    <source>
        <dbReference type="ARBA" id="ARBA00023136"/>
    </source>
</evidence>
<feature type="transmembrane region" description="Helical" evidence="7">
    <location>
        <begin position="342"/>
        <end position="362"/>
    </location>
</feature>
<dbReference type="InterPro" id="IPR050250">
    <property type="entry name" value="Macrolide_Exporter_MacB"/>
</dbReference>
<protein>
    <recommendedName>
        <fullName evidence="12">ABC transporter permease</fullName>
    </recommendedName>
</protein>
<dbReference type="HOGENOM" id="CLU_000604_8_0_7"/>
<evidence type="ECO:0000256" key="4">
    <source>
        <dbReference type="ARBA" id="ARBA00022989"/>
    </source>
</evidence>
<comment type="similarity">
    <text evidence="6">Belongs to the ABC-4 integral membrane protein family.</text>
</comment>